<sequence length="158" mass="16860">MPVLALPLIAILVGLLLVITLAVSAYMINKKLATMDELKALGDKLANPQQVVGQLIDTPGLTRYVQEKMASPVLDQTVLPDRKVSFNEVAKDAVNNPWSMWGLAIVLFTGAVLVKQFRGAGRDAADGVSAVYNEGKTGLESAAGDPSRTPSTSRGKRR</sequence>
<accession>A0A511MYU6</accession>
<name>A0A511MYU6_DEIC1</name>
<comment type="caution">
    <text evidence="2">The sequence shown here is derived from an EMBL/GenBank/DDBJ whole genome shotgun (WGS) entry which is preliminary data.</text>
</comment>
<evidence type="ECO:0000256" key="1">
    <source>
        <dbReference type="SAM" id="MobiDB-lite"/>
    </source>
</evidence>
<dbReference type="RefSeq" id="WP_146882782.1">
    <property type="nucleotide sequence ID" value="NZ_BJXB01000003.1"/>
</dbReference>
<gene>
    <name evidence="2" type="ORF">DC3_09520</name>
</gene>
<feature type="region of interest" description="Disordered" evidence="1">
    <location>
        <begin position="135"/>
        <end position="158"/>
    </location>
</feature>
<protein>
    <submittedName>
        <fullName evidence="2">Uncharacterized protein</fullName>
    </submittedName>
</protein>
<dbReference type="EMBL" id="BJXB01000003">
    <property type="protein sequence ID" value="GEM45317.1"/>
    <property type="molecule type" value="Genomic_DNA"/>
</dbReference>
<dbReference type="Proteomes" id="UP000321306">
    <property type="component" value="Unassembled WGS sequence"/>
</dbReference>
<proteinExistence type="predicted"/>
<dbReference type="AlphaFoldDB" id="A0A511MYU6"/>
<keyword evidence="3" id="KW-1185">Reference proteome</keyword>
<evidence type="ECO:0000313" key="3">
    <source>
        <dbReference type="Proteomes" id="UP000321306"/>
    </source>
</evidence>
<feature type="compositionally biased region" description="Polar residues" evidence="1">
    <location>
        <begin position="148"/>
        <end position="158"/>
    </location>
</feature>
<evidence type="ECO:0000313" key="2">
    <source>
        <dbReference type="EMBL" id="GEM45317.1"/>
    </source>
</evidence>
<organism evidence="2 3">
    <name type="scientific">Deinococcus cellulosilyticus (strain DSM 18568 / NBRC 106333 / KACC 11606 / 5516J-15)</name>
    <dbReference type="NCBI Taxonomy" id="1223518"/>
    <lineage>
        <taxon>Bacteria</taxon>
        <taxon>Thermotogati</taxon>
        <taxon>Deinococcota</taxon>
        <taxon>Deinococci</taxon>
        <taxon>Deinococcales</taxon>
        <taxon>Deinococcaceae</taxon>
        <taxon>Deinococcus</taxon>
    </lineage>
</organism>
<reference evidence="2 3" key="1">
    <citation type="submission" date="2019-07" db="EMBL/GenBank/DDBJ databases">
        <title>Whole genome shotgun sequence of Deinococcus cellulosilyticus NBRC 106333.</title>
        <authorList>
            <person name="Hosoyama A."/>
            <person name="Uohara A."/>
            <person name="Ohji S."/>
            <person name="Ichikawa N."/>
        </authorList>
    </citation>
    <scope>NUCLEOTIDE SEQUENCE [LARGE SCALE GENOMIC DNA]</scope>
    <source>
        <strain evidence="2 3">NBRC 106333</strain>
    </source>
</reference>